<keyword evidence="2" id="KW-1185">Reference proteome</keyword>
<dbReference type="Proteomes" id="UP001107558">
    <property type="component" value="Chromosome 3"/>
</dbReference>
<dbReference type="AlphaFoldDB" id="A0A9J6BKL1"/>
<gene>
    <name evidence="1" type="ORF">PVAND_000593</name>
</gene>
<evidence type="ECO:0000313" key="2">
    <source>
        <dbReference type="Proteomes" id="UP001107558"/>
    </source>
</evidence>
<sequence>MSTHNNKISGKFNNDTTALDKMQECVNKLREKLEKEQAEMILKDYLTAKAPKKRKLIDNSELPIKKEQPYIRVIPNNDKKIEDVQAGTSSNVFLKQAYSKASSLSEEKREKTVQYRQRGVCAVLNCNGSTVQHKTEGGLFIKHYKENYLPTKHELVKDYVCTFEGCTNHIKEDSMHYCNKHHSISVKKTLTRDYLEFDILHRRM</sequence>
<evidence type="ECO:0000313" key="1">
    <source>
        <dbReference type="EMBL" id="KAG5670317.1"/>
    </source>
</evidence>
<protein>
    <submittedName>
        <fullName evidence="1">Uncharacterized protein</fullName>
    </submittedName>
</protein>
<accession>A0A9J6BKL1</accession>
<dbReference type="EMBL" id="JADBJN010000003">
    <property type="protein sequence ID" value="KAG5670317.1"/>
    <property type="molecule type" value="Genomic_DNA"/>
</dbReference>
<organism evidence="1 2">
    <name type="scientific">Polypedilum vanderplanki</name>
    <name type="common">Sleeping chironomid midge</name>
    <dbReference type="NCBI Taxonomy" id="319348"/>
    <lineage>
        <taxon>Eukaryota</taxon>
        <taxon>Metazoa</taxon>
        <taxon>Ecdysozoa</taxon>
        <taxon>Arthropoda</taxon>
        <taxon>Hexapoda</taxon>
        <taxon>Insecta</taxon>
        <taxon>Pterygota</taxon>
        <taxon>Neoptera</taxon>
        <taxon>Endopterygota</taxon>
        <taxon>Diptera</taxon>
        <taxon>Nematocera</taxon>
        <taxon>Chironomoidea</taxon>
        <taxon>Chironomidae</taxon>
        <taxon>Chironominae</taxon>
        <taxon>Polypedilum</taxon>
        <taxon>Polypedilum</taxon>
    </lineage>
</organism>
<comment type="caution">
    <text evidence="1">The sequence shown here is derived from an EMBL/GenBank/DDBJ whole genome shotgun (WGS) entry which is preliminary data.</text>
</comment>
<reference evidence="1" key="1">
    <citation type="submission" date="2021-03" db="EMBL/GenBank/DDBJ databases">
        <title>Chromosome level genome of the anhydrobiotic midge Polypedilum vanderplanki.</title>
        <authorList>
            <person name="Yoshida Y."/>
            <person name="Kikawada T."/>
            <person name="Gusev O."/>
        </authorList>
    </citation>
    <scope>NUCLEOTIDE SEQUENCE</scope>
    <source>
        <strain evidence="1">NIAS01</strain>
        <tissue evidence="1">Whole body or cell culture</tissue>
    </source>
</reference>
<name>A0A9J6BKL1_POLVA</name>
<proteinExistence type="predicted"/>